<evidence type="ECO:0000313" key="4">
    <source>
        <dbReference type="Proteomes" id="UP000799291"/>
    </source>
</evidence>
<dbReference type="PANTHER" id="PTHR37535">
    <property type="entry name" value="FLUG DOMAIN PROTEIN"/>
    <property type="match status" value="1"/>
</dbReference>
<organism evidence="3 4">
    <name type="scientific">Lentithecium fluviatile CBS 122367</name>
    <dbReference type="NCBI Taxonomy" id="1168545"/>
    <lineage>
        <taxon>Eukaryota</taxon>
        <taxon>Fungi</taxon>
        <taxon>Dikarya</taxon>
        <taxon>Ascomycota</taxon>
        <taxon>Pezizomycotina</taxon>
        <taxon>Dothideomycetes</taxon>
        <taxon>Pleosporomycetidae</taxon>
        <taxon>Pleosporales</taxon>
        <taxon>Massarineae</taxon>
        <taxon>Lentitheciaceae</taxon>
        <taxon>Lentithecium</taxon>
    </lineage>
</organism>
<evidence type="ECO:0000259" key="2">
    <source>
        <dbReference type="PROSITE" id="PS00028"/>
    </source>
</evidence>
<keyword evidence="4" id="KW-1185">Reference proteome</keyword>
<dbReference type="AlphaFoldDB" id="A0A6G1IUV7"/>
<dbReference type="OrthoDB" id="4485682at2759"/>
<dbReference type="EMBL" id="MU005588">
    <property type="protein sequence ID" value="KAF2682034.1"/>
    <property type="molecule type" value="Genomic_DNA"/>
</dbReference>
<dbReference type="Pfam" id="PF11917">
    <property type="entry name" value="DUF3435"/>
    <property type="match status" value="1"/>
</dbReference>
<accession>A0A6G1IUV7</accession>
<feature type="domain" description="C2H2-type" evidence="2">
    <location>
        <begin position="705"/>
        <end position="726"/>
    </location>
</feature>
<feature type="compositionally biased region" description="Acidic residues" evidence="1">
    <location>
        <begin position="32"/>
        <end position="53"/>
    </location>
</feature>
<dbReference type="InterPro" id="IPR021842">
    <property type="entry name" value="DUF3435"/>
</dbReference>
<feature type="region of interest" description="Disordered" evidence="1">
    <location>
        <begin position="1"/>
        <end position="61"/>
    </location>
</feature>
<dbReference type="PANTHER" id="PTHR37535:SF2">
    <property type="entry name" value="FINGER DOMAIN PROTEIN, PUTATIVE (AFU_ORTHOLOGUE AFUA_6G09300)-RELATED"/>
    <property type="match status" value="1"/>
</dbReference>
<reference evidence="3" key="1">
    <citation type="journal article" date="2020" name="Stud. Mycol.">
        <title>101 Dothideomycetes genomes: a test case for predicting lifestyles and emergence of pathogens.</title>
        <authorList>
            <person name="Haridas S."/>
            <person name="Albert R."/>
            <person name="Binder M."/>
            <person name="Bloem J."/>
            <person name="Labutti K."/>
            <person name="Salamov A."/>
            <person name="Andreopoulos B."/>
            <person name="Baker S."/>
            <person name="Barry K."/>
            <person name="Bills G."/>
            <person name="Bluhm B."/>
            <person name="Cannon C."/>
            <person name="Castanera R."/>
            <person name="Culley D."/>
            <person name="Daum C."/>
            <person name="Ezra D."/>
            <person name="Gonzalez J."/>
            <person name="Henrissat B."/>
            <person name="Kuo A."/>
            <person name="Liang C."/>
            <person name="Lipzen A."/>
            <person name="Lutzoni F."/>
            <person name="Magnuson J."/>
            <person name="Mondo S."/>
            <person name="Nolan M."/>
            <person name="Ohm R."/>
            <person name="Pangilinan J."/>
            <person name="Park H.-J."/>
            <person name="Ramirez L."/>
            <person name="Alfaro M."/>
            <person name="Sun H."/>
            <person name="Tritt A."/>
            <person name="Yoshinaga Y."/>
            <person name="Zwiers L.-H."/>
            <person name="Turgeon B."/>
            <person name="Goodwin S."/>
            <person name="Spatafora J."/>
            <person name="Crous P."/>
            <person name="Grigoriev I."/>
        </authorList>
    </citation>
    <scope>NUCLEOTIDE SEQUENCE</scope>
    <source>
        <strain evidence="3">CBS 122367</strain>
    </source>
</reference>
<gene>
    <name evidence="3" type="ORF">K458DRAFT_71249</name>
</gene>
<name>A0A6G1IUV7_9PLEO</name>
<protein>
    <recommendedName>
        <fullName evidence="2">C2H2-type domain-containing protein</fullName>
    </recommendedName>
</protein>
<dbReference type="PROSITE" id="PS00028">
    <property type="entry name" value="ZINC_FINGER_C2H2_1"/>
    <property type="match status" value="1"/>
</dbReference>
<sequence>MRRRALAKGSSSGPESSSDESDSTRSNSNVDDGVESDTDLTDVDAFAEEEDEAWLSPNEDHPPEYYLQQLETFNEQDYTKEDYKDSSTRLINRMEDQWHKCWTYLKKEQNRDYSTVSVSTLYIFFNWLLSQRQGKRGRRLAGTKHASSLGTYWKVFRLVYERATSMKLDGKMNRSMHRVLRALAKKHGLTKIGRDKACMYVEDLALVLQTNLVTTEKRYPHGRYRIQAQLYLQLGGFTANRPQALLGLCYRHIKVTLLRDPEGGPHRVLLEFTFEFTKEFLGVKDMNTFPLFEVIYDETLIFSPHIFLLGVLFSDKAFAAYNLTSPEELTRLTIPPGRNELPLRLDRALDNTPVFRKAVRTPYGWTISPTEPLPYSTLLPWIRTLGTITGFAQVTRPYSLRYAAGKAFNENGNVSEAMQNLMMGHASITTFLKHYLSRRVTVDTQAVVRGIQPQAALMRAACTMSRSIDRRRPRRLTPEQTASVHEDPTVRSLLKQRERLKYTLTNATKHLKYKALTSKINRAKQRCRHALLREIQERWEYEQPVRDVERQLAGFGVDMENQLEVAPCALPQTQQELVSAIFARPGLTLDEELGRRNKAIHAVMRCCAIEEGGMRLSQTQHSKHRIKPPKKNEDDAQLELNEKELEVAKVAVYKEKRPTICFLCLGNQRLRIDVRTYSFHTPGGLSKHFKRKHLQPIKEGDQLRCDLCQVCLSSKMHLQRHAIDVHGTVSSVYV</sequence>
<evidence type="ECO:0000313" key="3">
    <source>
        <dbReference type="EMBL" id="KAF2682034.1"/>
    </source>
</evidence>
<dbReference type="Proteomes" id="UP000799291">
    <property type="component" value="Unassembled WGS sequence"/>
</dbReference>
<evidence type="ECO:0000256" key="1">
    <source>
        <dbReference type="SAM" id="MobiDB-lite"/>
    </source>
</evidence>
<proteinExistence type="predicted"/>
<dbReference type="InterPro" id="IPR013087">
    <property type="entry name" value="Znf_C2H2_type"/>
</dbReference>